<protein>
    <submittedName>
        <fullName evidence="2">DUF2690 domain-containing protein</fullName>
    </submittedName>
</protein>
<dbReference type="Pfam" id="PF13560">
    <property type="entry name" value="HTH_31"/>
    <property type="match status" value="1"/>
</dbReference>
<evidence type="ECO:0000313" key="3">
    <source>
        <dbReference type="Proteomes" id="UP001604267"/>
    </source>
</evidence>
<accession>A0ABW7B0B5</accession>
<dbReference type="EMBL" id="JBICYV010000002">
    <property type="protein sequence ID" value="MFG3009548.1"/>
    <property type="molecule type" value="Genomic_DNA"/>
</dbReference>
<dbReference type="InterPro" id="IPR021224">
    <property type="entry name" value="DUF2690"/>
</dbReference>
<reference evidence="2 3" key="1">
    <citation type="submission" date="2024-10" db="EMBL/GenBank/DDBJ databases">
        <title>The Natural Products Discovery Center: Release of the First 8490 Sequenced Strains for Exploring Actinobacteria Biosynthetic Diversity.</title>
        <authorList>
            <person name="Kalkreuter E."/>
            <person name="Kautsar S.A."/>
            <person name="Yang D."/>
            <person name="Bader C.D."/>
            <person name="Teijaro C.N."/>
            <person name="Fluegel L."/>
            <person name="Davis C.M."/>
            <person name="Simpson J.R."/>
            <person name="Lauterbach L."/>
            <person name="Steele A.D."/>
            <person name="Gui C."/>
            <person name="Meng S."/>
            <person name="Li G."/>
            <person name="Viehrig K."/>
            <person name="Ye F."/>
            <person name="Su P."/>
            <person name="Kiefer A.F."/>
            <person name="Nichols A."/>
            <person name="Cepeda A.J."/>
            <person name="Yan W."/>
            <person name="Fan B."/>
            <person name="Jiang Y."/>
            <person name="Adhikari A."/>
            <person name="Zheng C.-J."/>
            <person name="Schuster L."/>
            <person name="Cowan T.M."/>
            <person name="Smanski M.J."/>
            <person name="Chevrette M.G."/>
            <person name="De Carvalho L.P.S."/>
            <person name="Shen B."/>
        </authorList>
    </citation>
    <scope>NUCLEOTIDE SEQUENCE [LARGE SCALE GENOMIC DNA]</scope>
    <source>
        <strain evidence="2 3">NPDC048320</strain>
    </source>
</reference>
<proteinExistence type="predicted"/>
<dbReference type="InterPro" id="IPR001387">
    <property type="entry name" value="Cro/C1-type_HTH"/>
</dbReference>
<feature type="region of interest" description="Disordered" evidence="1">
    <location>
        <begin position="133"/>
        <end position="160"/>
    </location>
</feature>
<dbReference type="InterPro" id="IPR010982">
    <property type="entry name" value="Lambda_DNA-bd_dom_sf"/>
</dbReference>
<dbReference type="Pfam" id="PF10901">
    <property type="entry name" value="DUF2690"/>
    <property type="match status" value="1"/>
</dbReference>
<feature type="region of interest" description="Disordered" evidence="1">
    <location>
        <begin position="316"/>
        <end position="359"/>
    </location>
</feature>
<dbReference type="Proteomes" id="UP001604267">
    <property type="component" value="Unassembled WGS sequence"/>
</dbReference>
<organism evidence="2 3">
    <name type="scientific">Streptomyces cinerochromogenes</name>
    <dbReference type="NCBI Taxonomy" id="66422"/>
    <lineage>
        <taxon>Bacteria</taxon>
        <taxon>Bacillati</taxon>
        <taxon>Actinomycetota</taxon>
        <taxon>Actinomycetes</taxon>
        <taxon>Kitasatosporales</taxon>
        <taxon>Streptomycetaceae</taxon>
        <taxon>Streptomyces</taxon>
    </lineage>
</organism>
<feature type="compositionally biased region" description="Low complexity" evidence="1">
    <location>
        <begin position="339"/>
        <end position="352"/>
    </location>
</feature>
<evidence type="ECO:0000256" key="1">
    <source>
        <dbReference type="SAM" id="MobiDB-lite"/>
    </source>
</evidence>
<gene>
    <name evidence="2" type="ORF">ACGFZB_03655</name>
</gene>
<feature type="region of interest" description="Disordered" evidence="1">
    <location>
        <begin position="190"/>
        <end position="210"/>
    </location>
</feature>
<dbReference type="SUPFAM" id="SSF47413">
    <property type="entry name" value="lambda repressor-like DNA-binding domains"/>
    <property type="match status" value="1"/>
</dbReference>
<dbReference type="RefSeq" id="WP_392815150.1">
    <property type="nucleotide sequence ID" value="NZ_JBICYV010000002.1"/>
</dbReference>
<evidence type="ECO:0000313" key="2">
    <source>
        <dbReference type="EMBL" id="MFG3009548.1"/>
    </source>
</evidence>
<sequence>MPVSPPCPASTRWREMASSALLRREPVTLPSVGRFVRDGWDGGQQMGDWRDLPDELEPDAQVLVDRLRKMKDDSGLSLAALAGRTPYSKSAWERYLNGRKLPPREAVEALGRLVDRDVVPLTALWELAEQAWNRPRSPAVPQAKPREEPTGDAAEPAVRARRRIPPGVRLAGVLAVSAAVAAGVAAFSAAGGDDAAGRPPGTTETETAGAETGLDTQCYADACTGLDPRDTGCSGDAWTSALVRVDGVYVELRYSDACRAAWARISWGGPDDVAEVVPAHGRHMRERVHYDTDVYTAMVPASDPDDVKACTQLRSGRHGCTTPGGRRHLLEPPEPPLTGSPAGSPRPSAPRTHSPGAGK</sequence>
<dbReference type="CDD" id="cd00093">
    <property type="entry name" value="HTH_XRE"/>
    <property type="match status" value="1"/>
</dbReference>
<keyword evidence="3" id="KW-1185">Reference proteome</keyword>
<name>A0ABW7B0B5_9ACTN</name>
<comment type="caution">
    <text evidence="2">The sequence shown here is derived from an EMBL/GenBank/DDBJ whole genome shotgun (WGS) entry which is preliminary data.</text>
</comment>